<dbReference type="EMBL" id="BMAT01006041">
    <property type="protein sequence ID" value="GFS04907.1"/>
    <property type="molecule type" value="Genomic_DNA"/>
</dbReference>
<proteinExistence type="predicted"/>
<accession>A0AAV4I3W0</accession>
<evidence type="ECO:0000313" key="1">
    <source>
        <dbReference type="EMBL" id="GFS04907.1"/>
    </source>
</evidence>
<comment type="caution">
    <text evidence="1">The sequence shown here is derived from an EMBL/GenBank/DDBJ whole genome shotgun (WGS) entry which is preliminary data.</text>
</comment>
<dbReference type="AlphaFoldDB" id="A0AAV4I3W0"/>
<gene>
    <name evidence="1" type="ORF">ElyMa_002924100</name>
</gene>
<evidence type="ECO:0000313" key="2">
    <source>
        <dbReference type="Proteomes" id="UP000762676"/>
    </source>
</evidence>
<organism evidence="1 2">
    <name type="scientific">Elysia marginata</name>
    <dbReference type="NCBI Taxonomy" id="1093978"/>
    <lineage>
        <taxon>Eukaryota</taxon>
        <taxon>Metazoa</taxon>
        <taxon>Spiralia</taxon>
        <taxon>Lophotrochozoa</taxon>
        <taxon>Mollusca</taxon>
        <taxon>Gastropoda</taxon>
        <taxon>Heterobranchia</taxon>
        <taxon>Euthyneura</taxon>
        <taxon>Panpulmonata</taxon>
        <taxon>Sacoglossa</taxon>
        <taxon>Placobranchoidea</taxon>
        <taxon>Plakobranchidae</taxon>
        <taxon>Elysia</taxon>
    </lineage>
</organism>
<keyword evidence="2" id="KW-1185">Reference proteome</keyword>
<dbReference type="Proteomes" id="UP000762676">
    <property type="component" value="Unassembled WGS sequence"/>
</dbReference>
<name>A0AAV4I3W0_9GAST</name>
<sequence>MNTSVYHFTSPFPGGLFSLQYTKHDAAQVRDKILELIRGGTCFVPLICSDTTGPYAKVGTPYSPTSPYRFVPEIEGAVRQEQYHQQQPLSHFTIDRCALFKCEIECGASCYTTRIPSGCGLQLHWQTWSCKPGLERL</sequence>
<protein>
    <submittedName>
        <fullName evidence="1">Uncharacterized protein</fullName>
    </submittedName>
</protein>
<reference evidence="1 2" key="1">
    <citation type="journal article" date="2021" name="Elife">
        <title>Chloroplast acquisition without the gene transfer in kleptoplastic sea slugs, Plakobranchus ocellatus.</title>
        <authorList>
            <person name="Maeda T."/>
            <person name="Takahashi S."/>
            <person name="Yoshida T."/>
            <person name="Shimamura S."/>
            <person name="Takaki Y."/>
            <person name="Nagai Y."/>
            <person name="Toyoda A."/>
            <person name="Suzuki Y."/>
            <person name="Arimoto A."/>
            <person name="Ishii H."/>
            <person name="Satoh N."/>
            <person name="Nishiyama T."/>
            <person name="Hasebe M."/>
            <person name="Maruyama T."/>
            <person name="Minagawa J."/>
            <person name="Obokata J."/>
            <person name="Shigenobu S."/>
        </authorList>
    </citation>
    <scope>NUCLEOTIDE SEQUENCE [LARGE SCALE GENOMIC DNA]</scope>
</reference>